<gene>
    <name evidence="7" type="primary">tatC</name>
</gene>
<evidence type="ECO:0000256" key="4">
    <source>
        <dbReference type="ARBA" id="ARBA00022989"/>
    </source>
</evidence>
<evidence type="ECO:0000256" key="6">
    <source>
        <dbReference type="SAM" id="Phobius"/>
    </source>
</evidence>
<feature type="transmembrane region" description="Helical" evidence="6">
    <location>
        <begin position="203"/>
        <end position="219"/>
    </location>
</feature>
<dbReference type="PANTHER" id="PTHR30371:SF0">
    <property type="entry name" value="SEC-INDEPENDENT PROTEIN TRANSLOCASE PROTEIN TATC, CHLOROPLASTIC-RELATED"/>
    <property type="match status" value="1"/>
</dbReference>
<accession>A0A3R5V277</accession>
<dbReference type="PRINTS" id="PR01840">
    <property type="entry name" value="TATCFAMILY"/>
</dbReference>
<sequence>MLFKFKLDRLNAKLSKRIYLSFSDHSQEFRDRLLQIICLLGVFLIGCLTNVRFITFFIQQSIDGVKFFQPSPEKYLILSIELSLYTSLLITSPFIAISILCYFLPAFIPRERKAIISLFVISAFLFLAGIIYANKILIPTTLTFFLSYTKELLEPLWSFEDYSRLSLILYLSAVLTFQIPIFQLILSFLGIASSRNYFQLSKYVLLGSTIIGAFLTPSTDPITQTILASAIILIYALGTGIVLLLEKIAILR</sequence>
<name>A0A3R5V277_9STRA</name>
<evidence type="ECO:0000256" key="3">
    <source>
        <dbReference type="ARBA" id="ARBA00022692"/>
    </source>
</evidence>
<evidence type="ECO:0000256" key="5">
    <source>
        <dbReference type="ARBA" id="ARBA00023136"/>
    </source>
</evidence>
<keyword evidence="7" id="KW-0934">Plastid</keyword>
<dbReference type="RefSeq" id="YP_009550927.1">
    <property type="nucleotide sequence ID" value="NC_040298.1"/>
</dbReference>
<dbReference type="GO" id="GO:0009977">
    <property type="term" value="F:proton motive force dependent protein transmembrane transporter activity"/>
    <property type="evidence" value="ECO:0007669"/>
    <property type="project" value="TreeGrafter"/>
</dbReference>
<comment type="similarity">
    <text evidence="2">Belongs to the TatC family.</text>
</comment>
<dbReference type="GO" id="GO:0065002">
    <property type="term" value="P:intracellular protein transmembrane transport"/>
    <property type="evidence" value="ECO:0007669"/>
    <property type="project" value="TreeGrafter"/>
</dbReference>
<feature type="transmembrane region" description="Helical" evidence="6">
    <location>
        <begin position="82"/>
        <end position="104"/>
    </location>
</feature>
<organism evidence="7">
    <name type="scientific">Eustigmatophyceae sp. Ndem 8/9T-3m6.8</name>
    <dbReference type="NCBI Taxonomy" id="2506146"/>
    <lineage>
        <taxon>Eukaryota</taxon>
        <taxon>Sar</taxon>
        <taxon>Stramenopiles</taxon>
        <taxon>Ochrophyta</taxon>
        <taxon>Eustigmatophyceae</taxon>
    </lineage>
</organism>
<reference evidence="7" key="1">
    <citation type="journal article" date="2019" name="Genome Biol. Evol.">
        <title>Plastid Genomes and Proteins Illuminate the Evolution of Eustigmatophyte Algae and Their Bacterial Endosymbionts.</title>
        <authorList>
            <person name="Sevcikova T."/>
            <person name="Yurchenko T."/>
            <person name="Fawley K.P."/>
            <person name="Amaral R."/>
            <person name="Strnad H."/>
            <person name="Santos L.M."/>
            <person name="Fawley M.W."/>
            <person name="Elias M."/>
        </authorList>
    </citation>
    <scope>NUCLEOTIDE SEQUENCE</scope>
</reference>
<feature type="transmembrane region" description="Helical" evidence="6">
    <location>
        <begin position="167"/>
        <end position="191"/>
    </location>
</feature>
<dbReference type="Pfam" id="PF00902">
    <property type="entry name" value="TatC"/>
    <property type="match status" value="1"/>
</dbReference>
<protein>
    <submittedName>
        <fullName evidence="7">Sec-independent protein translocase component TatC</fullName>
    </submittedName>
</protein>
<feature type="transmembrane region" description="Helical" evidence="6">
    <location>
        <begin position="36"/>
        <end position="62"/>
    </location>
</feature>
<feature type="transmembrane region" description="Helical" evidence="6">
    <location>
        <begin position="116"/>
        <end position="147"/>
    </location>
</feature>
<feature type="transmembrane region" description="Helical" evidence="6">
    <location>
        <begin position="225"/>
        <end position="245"/>
    </location>
</feature>
<dbReference type="NCBIfam" id="TIGR00945">
    <property type="entry name" value="tatC"/>
    <property type="match status" value="1"/>
</dbReference>
<keyword evidence="5 6" id="KW-0472">Membrane</keyword>
<evidence type="ECO:0000256" key="1">
    <source>
        <dbReference type="ARBA" id="ARBA00004141"/>
    </source>
</evidence>
<dbReference type="GeneID" id="38948031"/>
<evidence type="ECO:0000256" key="2">
    <source>
        <dbReference type="ARBA" id="ARBA00008882"/>
    </source>
</evidence>
<geneLocation type="plastid" evidence="7"/>
<evidence type="ECO:0000313" key="7">
    <source>
        <dbReference type="EMBL" id="QAA11861.1"/>
    </source>
</evidence>
<dbReference type="PANTHER" id="PTHR30371">
    <property type="entry name" value="SEC-INDEPENDENT PROTEIN TRANSLOCASE PROTEIN TATC"/>
    <property type="match status" value="1"/>
</dbReference>
<dbReference type="GO" id="GO:0043953">
    <property type="term" value="P:protein transport by the Tat complex"/>
    <property type="evidence" value="ECO:0007669"/>
    <property type="project" value="TreeGrafter"/>
</dbReference>
<proteinExistence type="inferred from homology"/>
<comment type="subcellular location">
    <subcellularLocation>
        <location evidence="1">Membrane</location>
        <topology evidence="1">Multi-pass membrane protein</topology>
    </subcellularLocation>
</comment>
<dbReference type="InterPro" id="IPR002033">
    <property type="entry name" value="TatC"/>
</dbReference>
<dbReference type="AlphaFoldDB" id="A0A3R5V277"/>
<keyword evidence="3 6" id="KW-0812">Transmembrane</keyword>
<keyword evidence="4 6" id="KW-1133">Transmembrane helix</keyword>
<dbReference type="GO" id="GO:0033281">
    <property type="term" value="C:TAT protein transport complex"/>
    <property type="evidence" value="ECO:0007669"/>
    <property type="project" value="TreeGrafter"/>
</dbReference>
<dbReference type="EMBL" id="MK281456">
    <property type="protein sequence ID" value="QAA11861.1"/>
    <property type="molecule type" value="Genomic_DNA"/>
</dbReference>